<evidence type="ECO:0000313" key="2">
    <source>
        <dbReference type="Proteomes" id="UP000828390"/>
    </source>
</evidence>
<protein>
    <submittedName>
        <fullName evidence="1">Uncharacterized protein</fullName>
    </submittedName>
</protein>
<reference evidence="1" key="1">
    <citation type="journal article" date="2019" name="bioRxiv">
        <title>The Genome of the Zebra Mussel, Dreissena polymorpha: A Resource for Invasive Species Research.</title>
        <authorList>
            <person name="McCartney M.A."/>
            <person name="Auch B."/>
            <person name="Kono T."/>
            <person name="Mallez S."/>
            <person name="Zhang Y."/>
            <person name="Obille A."/>
            <person name="Becker A."/>
            <person name="Abrahante J.E."/>
            <person name="Garbe J."/>
            <person name="Badalamenti J.P."/>
            <person name="Herman A."/>
            <person name="Mangelson H."/>
            <person name="Liachko I."/>
            <person name="Sullivan S."/>
            <person name="Sone E.D."/>
            <person name="Koren S."/>
            <person name="Silverstein K.A.T."/>
            <person name="Beckman K.B."/>
            <person name="Gohl D.M."/>
        </authorList>
    </citation>
    <scope>NUCLEOTIDE SEQUENCE</scope>
    <source>
        <strain evidence="1">Duluth1</strain>
        <tissue evidence="1">Whole animal</tissue>
    </source>
</reference>
<dbReference type="AlphaFoldDB" id="A0A9D4DLR1"/>
<dbReference type="EMBL" id="JAIWYP010000010">
    <property type="protein sequence ID" value="KAH3751967.1"/>
    <property type="molecule type" value="Genomic_DNA"/>
</dbReference>
<dbReference type="Proteomes" id="UP000828390">
    <property type="component" value="Unassembled WGS sequence"/>
</dbReference>
<evidence type="ECO:0000313" key="1">
    <source>
        <dbReference type="EMBL" id="KAH3751967.1"/>
    </source>
</evidence>
<comment type="caution">
    <text evidence="1">The sequence shown here is derived from an EMBL/GenBank/DDBJ whole genome shotgun (WGS) entry which is preliminary data.</text>
</comment>
<dbReference type="PROSITE" id="PS51257">
    <property type="entry name" value="PROKAR_LIPOPROTEIN"/>
    <property type="match status" value="1"/>
</dbReference>
<organism evidence="1 2">
    <name type="scientific">Dreissena polymorpha</name>
    <name type="common">Zebra mussel</name>
    <name type="synonym">Mytilus polymorpha</name>
    <dbReference type="NCBI Taxonomy" id="45954"/>
    <lineage>
        <taxon>Eukaryota</taxon>
        <taxon>Metazoa</taxon>
        <taxon>Spiralia</taxon>
        <taxon>Lophotrochozoa</taxon>
        <taxon>Mollusca</taxon>
        <taxon>Bivalvia</taxon>
        <taxon>Autobranchia</taxon>
        <taxon>Heteroconchia</taxon>
        <taxon>Euheterodonta</taxon>
        <taxon>Imparidentia</taxon>
        <taxon>Neoheterodontei</taxon>
        <taxon>Myida</taxon>
        <taxon>Dreissenoidea</taxon>
        <taxon>Dreissenidae</taxon>
        <taxon>Dreissena</taxon>
    </lineage>
</organism>
<keyword evidence="2" id="KW-1185">Reference proteome</keyword>
<sequence length="63" mass="7084">MKTEEPGVVTMLTGVGCPEVKVTVPVAMNCDHIPYQRPQIVQGSRNRQEYLYNLCCQAISQRC</sequence>
<gene>
    <name evidence="1" type="ORF">DPMN_186575</name>
</gene>
<proteinExistence type="predicted"/>
<reference evidence="1" key="2">
    <citation type="submission" date="2020-11" db="EMBL/GenBank/DDBJ databases">
        <authorList>
            <person name="McCartney M.A."/>
            <person name="Auch B."/>
            <person name="Kono T."/>
            <person name="Mallez S."/>
            <person name="Becker A."/>
            <person name="Gohl D.M."/>
            <person name="Silverstein K.A.T."/>
            <person name="Koren S."/>
            <person name="Bechman K.B."/>
            <person name="Herman A."/>
            <person name="Abrahante J.E."/>
            <person name="Garbe J."/>
        </authorList>
    </citation>
    <scope>NUCLEOTIDE SEQUENCE</scope>
    <source>
        <strain evidence="1">Duluth1</strain>
        <tissue evidence="1">Whole animal</tissue>
    </source>
</reference>
<accession>A0A9D4DLR1</accession>
<name>A0A9D4DLR1_DREPO</name>